<name>A0ABV0RMZ0_9TELE</name>
<keyword evidence="1" id="KW-0812">Transmembrane</keyword>
<evidence type="ECO:0000313" key="2">
    <source>
        <dbReference type="EMBL" id="MEQ2209450.1"/>
    </source>
</evidence>
<evidence type="ECO:0000256" key="1">
    <source>
        <dbReference type="SAM" id="Phobius"/>
    </source>
</evidence>
<dbReference type="EMBL" id="JAHRIN010051339">
    <property type="protein sequence ID" value="MEQ2209450.1"/>
    <property type="molecule type" value="Genomic_DNA"/>
</dbReference>
<evidence type="ECO:0000313" key="3">
    <source>
        <dbReference type="Proteomes" id="UP001434883"/>
    </source>
</evidence>
<organism evidence="2 3">
    <name type="scientific">Xenoophorus captivus</name>
    <dbReference type="NCBI Taxonomy" id="1517983"/>
    <lineage>
        <taxon>Eukaryota</taxon>
        <taxon>Metazoa</taxon>
        <taxon>Chordata</taxon>
        <taxon>Craniata</taxon>
        <taxon>Vertebrata</taxon>
        <taxon>Euteleostomi</taxon>
        <taxon>Actinopterygii</taxon>
        <taxon>Neopterygii</taxon>
        <taxon>Teleostei</taxon>
        <taxon>Neoteleostei</taxon>
        <taxon>Acanthomorphata</taxon>
        <taxon>Ovalentaria</taxon>
        <taxon>Atherinomorphae</taxon>
        <taxon>Cyprinodontiformes</taxon>
        <taxon>Goodeidae</taxon>
        <taxon>Xenoophorus</taxon>
    </lineage>
</organism>
<keyword evidence="1" id="KW-0472">Membrane</keyword>
<feature type="transmembrane region" description="Helical" evidence="1">
    <location>
        <begin position="20"/>
        <end position="44"/>
    </location>
</feature>
<comment type="caution">
    <text evidence="2">The sequence shown here is derived from an EMBL/GenBank/DDBJ whole genome shotgun (WGS) entry which is preliminary data.</text>
</comment>
<keyword evidence="3" id="KW-1185">Reference proteome</keyword>
<gene>
    <name evidence="2" type="ORF">XENOCAPTIV_030274</name>
</gene>
<keyword evidence="1" id="KW-1133">Transmembrane helix</keyword>
<sequence>MLRGWGASVGSELLSSSLFQAGSFLCAVAASLLSGQLVLTFLSLQSVIFSRPYLCSLTSITIAFLAGRSPHSFCGMGLISDGSACHFSVKMLYVWSLQRHA</sequence>
<reference evidence="2 3" key="1">
    <citation type="submission" date="2021-06" db="EMBL/GenBank/DDBJ databases">
        <authorList>
            <person name="Palmer J.M."/>
        </authorList>
    </citation>
    <scope>NUCLEOTIDE SEQUENCE [LARGE SCALE GENOMIC DNA]</scope>
    <source>
        <strain evidence="2 3">XC_2019</strain>
        <tissue evidence="2">Muscle</tissue>
    </source>
</reference>
<accession>A0ABV0RMZ0</accession>
<proteinExistence type="predicted"/>
<protein>
    <submittedName>
        <fullName evidence="2">Uncharacterized protein</fullName>
    </submittedName>
</protein>
<dbReference type="Proteomes" id="UP001434883">
    <property type="component" value="Unassembled WGS sequence"/>
</dbReference>